<reference evidence="2" key="1">
    <citation type="journal article" date="2014" name="Int. J. Syst. Evol. Microbiol.">
        <title>Complete genome sequence of Corynebacterium casei LMG S-19264T (=DSM 44701T), isolated from a smear-ripened cheese.</title>
        <authorList>
            <consortium name="US DOE Joint Genome Institute (JGI-PGF)"/>
            <person name="Walter F."/>
            <person name="Albersmeier A."/>
            <person name="Kalinowski J."/>
            <person name="Ruckert C."/>
        </authorList>
    </citation>
    <scope>NUCLEOTIDE SEQUENCE</scope>
    <source>
        <strain evidence="2">CGMCC 1.10859</strain>
    </source>
</reference>
<feature type="domain" description="Antitoxin Xre/MbcA/ParS-like toxin-binding" evidence="1">
    <location>
        <begin position="19"/>
        <end position="64"/>
    </location>
</feature>
<dbReference type="RefSeq" id="WP_160169141.1">
    <property type="nucleotide sequence ID" value="NZ_BNAB01000015.1"/>
</dbReference>
<evidence type="ECO:0000313" key="2">
    <source>
        <dbReference type="EMBL" id="GHE04185.1"/>
    </source>
</evidence>
<keyword evidence="4" id="KW-1185">Reference proteome</keyword>
<dbReference type="AlphaFoldDB" id="A0AAN4UTN9"/>
<evidence type="ECO:0000313" key="3">
    <source>
        <dbReference type="EMBL" id="SDX50693.1"/>
    </source>
</evidence>
<dbReference type="InterPro" id="IPR024467">
    <property type="entry name" value="Xre/MbcA/ParS-like_toxin-bd"/>
</dbReference>
<name>A0AAN4UTN9_9RHOB</name>
<dbReference type="Pfam" id="PF09722">
    <property type="entry name" value="Xre_MbcA_ParS_C"/>
    <property type="match status" value="1"/>
</dbReference>
<proteinExistence type="predicted"/>
<reference evidence="3 4" key="2">
    <citation type="submission" date="2016-10" db="EMBL/GenBank/DDBJ databases">
        <authorList>
            <person name="Varghese N."/>
            <person name="Submissions S."/>
        </authorList>
    </citation>
    <scope>NUCLEOTIDE SEQUENCE [LARGE SCALE GENOMIC DNA]</scope>
    <source>
        <strain evidence="3 4">DSM 24802</strain>
    </source>
</reference>
<organism evidence="2 5">
    <name type="scientific">Allgaiera indica</name>
    <dbReference type="NCBI Taxonomy" id="765699"/>
    <lineage>
        <taxon>Bacteria</taxon>
        <taxon>Pseudomonadati</taxon>
        <taxon>Pseudomonadota</taxon>
        <taxon>Alphaproteobacteria</taxon>
        <taxon>Rhodobacterales</taxon>
        <taxon>Paracoccaceae</taxon>
        <taxon>Allgaiera</taxon>
    </lineage>
</organism>
<evidence type="ECO:0000259" key="1">
    <source>
        <dbReference type="Pfam" id="PF09722"/>
    </source>
</evidence>
<gene>
    <name evidence="2" type="ORF">GCM10008024_30380</name>
    <name evidence="3" type="ORF">SAMN05444006_11857</name>
</gene>
<evidence type="ECO:0000313" key="5">
    <source>
        <dbReference type="Proteomes" id="UP000634647"/>
    </source>
</evidence>
<sequence length="67" mass="7352">MGDEKSDEQIVLDRVTPRFGSAEAAIKWFEEEPLPGLSGATAKQLVVQGRVREILDYIDAIDEGGYA</sequence>
<accession>A0AAN4UTN9</accession>
<dbReference type="Proteomes" id="UP000199541">
    <property type="component" value="Unassembled WGS sequence"/>
</dbReference>
<reference evidence="2" key="3">
    <citation type="submission" date="2023-06" db="EMBL/GenBank/DDBJ databases">
        <authorList>
            <person name="Sun Q."/>
            <person name="Zhou Y."/>
        </authorList>
    </citation>
    <scope>NUCLEOTIDE SEQUENCE</scope>
    <source>
        <strain evidence="2">CGMCC 1.10859</strain>
    </source>
</reference>
<comment type="caution">
    <text evidence="2">The sequence shown here is derived from an EMBL/GenBank/DDBJ whole genome shotgun (WGS) entry which is preliminary data.</text>
</comment>
<protein>
    <recommendedName>
        <fullName evidence="1">Antitoxin Xre/MbcA/ParS-like toxin-binding domain-containing protein</fullName>
    </recommendedName>
</protein>
<dbReference type="Proteomes" id="UP000634647">
    <property type="component" value="Unassembled WGS sequence"/>
</dbReference>
<evidence type="ECO:0000313" key="4">
    <source>
        <dbReference type="Proteomes" id="UP000199541"/>
    </source>
</evidence>
<dbReference type="EMBL" id="FNOB01000018">
    <property type="protein sequence ID" value="SDX50693.1"/>
    <property type="molecule type" value="Genomic_DNA"/>
</dbReference>
<dbReference type="EMBL" id="BNAB01000015">
    <property type="protein sequence ID" value="GHE04185.1"/>
    <property type="molecule type" value="Genomic_DNA"/>
</dbReference>